<protein>
    <recommendedName>
        <fullName evidence="3">AB hydrolase-1 domain-containing protein</fullName>
    </recommendedName>
</protein>
<gene>
    <name evidence="4" type="ORF">GCM10009838_11700</name>
</gene>
<dbReference type="RefSeq" id="WP_344655876.1">
    <property type="nucleotide sequence ID" value="NZ_BAAAQM010000004.1"/>
</dbReference>
<evidence type="ECO:0000313" key="5">
    <source>
        <dbReference type="Proteomes" id="UP001499854"/>
    </source>
</evidence>
<keyword evidence="1" id="KW-0378">Hydrolase</keyword>
<comment type="caution">
    <text evidence="4">The sequence shown here is derived from an EMBL/GenBank/DDBJ whole genome shotgun (WGS) entry which is preliminary data.</text>
</comment>
<proteinExistence type="predicted"/>
<evidence type="ECO:0000256" key="1">
    <source>
        <dbReference type="ARBA" id="ARBA00022801"/>
    </source>
</evidence>
<dbReference type="PANTHER" id="PTHR43329">
    <property type="entry name" value="EPOXIDE HYDROLASE"/>
    <property type="match status" value="1"/>
</dbReference>
<dbReference type="InterPro" id="IPR000073">
    <property type="entry name" value="AB_hydrolase_1"/>
</dbReference>
<feature type="region of interest" description="Disordered" evidence="2">
    <location>
        <begin position="307"/>
        <end position="363"/>
    </location>
</feature>
<evidence type="ECO:0000259" key="3">
    <source>
        <dbReference type="Pfam" id="PF00561"/>
    </source>
</evidence>
<feature type="domain" description="AB hydrolase-1" evidence="3">
    <location>
        <begin position="31"/>
        <end position="136"/>
    </location>
</feature>
<dbReference type="SUPFAM" id="SSF53474">
    <property type="entry name" value="alpha/beta-Hydrolases"/>
    <property type="match status" value="1"/>
</dbReference>
<dbReference type="Proteomes" id="UP001499854">
    <property type="component" value="Unassembled WGS sequence"/>
</dbReference>
<name>A0ABP5C792_9ACTN</name>
<evidence type="ECO:0000256" key="2">
    <source>
        <dbReference type="SAM" id="MobiDB-lite"/>
    </source>
</evidence>
<dbReference type="Pfam" id="PF00561">
    <property type="entry name" value="Abhydrolase_1"/>
    <property type="match status" value="1"/>
</dbReference>
<dbReference type="InterPro" id="IPR029058">
    <property type="entry name" value="AB_hydrolase_fold"/>
</dbReference>
<evidence type="ECO:0000313" key="4">
    <source>
        <dbReference type="EMBL" id="GAA1957365.1"/>
    </source>
</evidence>
<organism evidence="4 5">
    <name type="scientific">Catenulispora subtropica</name>
    <dbReference type="NCBI Taxonomy" id="450798"/>
    <lineage>
        <taxon>Bacteria</taxon>
        <taxon>Bacillati</taxon>
        <taxon>Actinomycetota</taxon>
        <taxon>Actinomycetes</taxon>
        <taxon>Catenulisporales</taxon>
        <taxon>Catenulisporaceae</taxon>
        <taxon>Catenulispora</taxon>
    </lineage>
</organism>
<dbReference type="EMBL" id="BAAAQM010000004">
    <property type="protein sequence ID" value="GAA1957365.1"/>
    <property type="molecule type" value="Genomic_DNA"/>
</dbReference>
<sequence length="406" mass="45026">MTQPAPALDATHRLVATPAGRIHLVEQGKGPLVLLVHGFPESWYSWRRQLPTLAAAGYRAVAIDVRGYGRSSKPEDVAAYRMLDLVADNIAVVHALGEQSAVIIGHDWGSTIAANSALLRPDTFRAVGLLSVPYTPRSGPRPSEVFAQIPGDDEFYISYFQQPGRAEAEIEPDVRGWLAGFYAALSADTMPGPEAPDPHFVSRGGTLRERFPAGRSPAWLGEADLDVYAAEFERSGMRGALNRYRNMDRDWEDLAEHDGAPVTRPAQTRTVPRRIPRRLDHLAGRGDRRLPHHAARPVRRAHPRRLRPLDPARTRPGGQQAAHRLAHRPPYLTTRAARLQRHLPPGRWTPRRAIADPDDGNAPILWSASRRCRRRCPESRSGGSSLKDLVEHGALRCGRAAEQWAH</sequence>
<dbReference type="PRINTS" id="PR00412">
    <property type="entry name" value="EPOXHYDRLASE"/>
</dbReference>
<reference evidence="5" key="1">
    <citation type="journal article" date="2019" name="Int. J. Syst. Evol. Microbiol.">
        <title>The Global Catalogue of Microorganisms (GCM) 10K type strain sequencing project: providing services to taxonomists for standard genome sequencing and annotation.</title>
        <authorList>
            <consortium name="The Broad Institute Genomics Platform"/>
            <consortium name="The Broad Institute Genome Sequencing Center for Infectious Disease"/>
            <person name="Wu L."/>
            <person name="Ma J."/>
        </authorList>
    </citation>
    <scope>NUCLEOTIDE SEQUENCE [LARGE SCALE GENOMIC DNA]</scope>
    <source>
        <strain evidence="5">JCM 16013</strain>
    </source>
</reference>
<accession>A0ABP5C792</accession>
<keyword evidence="5" id="KW-1185">Reference proteome</keyword>
<dbReference type="Gene3D" id="3.40.50.1820">
    <property type="entry name" value="alpha/beta hydrolase"/>
    <property type="match status" value="1"/>
</dbReference>
<dbReference type="InterPro" id="IPR000639">
    <property type="entry name" value="Epox_hydrolase-like"/>
</dbReference>